<protein>
    <recommendedName>
        <fullName evidence="4">Ribosomal protein L1</fullName>
    </recommendedName>
</protein>
<dbReference type="AlphaFoldDB" id="A0A1V8SG67"/>
<comment type="caution">
    <text evidence="2">The sequence shown here is derived from an EMBL/GenBank/DDBJ whole genome shotgun (WGS) entry which is preliminary data.</text>
</comment>
<dbReference type="FunCoup" id="A0A1V8SG67">
    <property type="interactions" value="937"/>
</dbReference>
<evidence type="ECO:0000313" key="3">
    <source>
        <dbReference type="Proteomes" id="UP000192596"/>
    </source>
</evidence>
<dbReference type="InterPro" id="IPR050257">
    <property type="entry name" value="eL8/uL1-like"/>
</dbReference>
<dbReference type="InterPro" id="IPR023674">
    <property type="entry name" value="Ribosomal_uL1-like"/>
</dbReference>
<proteinExistence type="predicted"/>
<feature type="region of interest" description="Disordered" evidence="1">
    <location>
        <begin position="353"/>
        <end position="432"/>
    </location>
</feature>
<reference evidence="3" key="1">
    <citation type="submission" date="2017-03" db="EMBL/GenBank/DDBJ databases">
        <title>Genomes of endolithic fungi from Antarctica.</title>
        <authorList>
            <person name="Coleine C."/>
            <person name="Masonjones S."/>
            <person name="Stajich J.E."/>
        </authorList>
    </citation>
    <scope>NUCLEOTIDE SEQUENCE [LARGE SCALE GENOMIC DNA]</scope>
    <source>
        <strain evidence="3">CCFEE 5527</strain>
    </source>
</reference>
<dbReference type="SUPFAM" id="SSF56808">
    <property type="entry name" value="Ribosomal protein L1"/>
    <property type="match status" value="1"/>
</dbReference>
<dbReference type="Proteomes" id="UP000192596">
    <property type="component" value="Unassembled WGS sequence"/>
</dbReference>
<evidence type="ECO:0008006" key="4">
    <source>
        <dbReference type="Google" id="ProtNLM"/>
    </source>
</evidence>
<evidence type="ECO:0000313" key="2">
    <source>
        <dbReference type="EMBL" id="OQN98079.1"/>
    </source>
</evidence>
<dbReference type="CDD" id="cd00403">
    <property type="entry name" value="Ribosomal_L1"/>
    <property type="match status" value="1"/>
</dbReference>
<dbReference type="PANTHER" id="PTHR23105">
    <property type="entry name" value="RIBOSOMAL PROTEIN L7AE FAMILY MEMBER"/>
    <property type="match status" value="1"/>
</dbReference>
<dbReference type="EMBL" id="NAJO01000048">
    <property type="protein sequence ID" value="OQN98079.1"/>
    <property type="molecule type" value="Genomic_DNA"/>
</dbReference>
<dbReference type="STRING" id="1507870.A0A1V8SG67"/>
<organism evidence="2 3">
    <name type="scientific">Cryoendolithus antarcticus</name>
    <dbReference type="NCBI Taxonomy" id="1507870"/>
    <lineage>
        <taxon>Eukaryota</taxon>
        <taxon>Fungi</taxon>
        <taxon>Dikarya</taxon>
        <taxon>Ascomycota</taxon>
        <taxon>Pezizomycotina</taxon>
        <taxon>Dothideomycetes</taxon>
        <taxon>Dothideomycetidae</taxon>
        <taxon>Cladosporiales</taxon>
        <taxon>Cladosporiaceae</taxon>
        <taxon>Cryoendolithus</taxon>
    </lineage>
</organism>
<evidence type="ECO:0000256" key="1">
    <source>
        <dbReference type="SAM" id="MobiDB-lite"/>
    </source>
</evidence>
<dbReference type="OrthoDB" id="10251727at2759"/>
<accession>A0A1V8SG67</accession>
<sequence>MARTQTTTAPSKAILTTTSTSSTPYQVDVSQSLRAVKALVRKLQSPSEPAAASKTSLLADADTQDASDAAPVWLVLTTKTHITDKKRLKPGKIPLPHPYLLPSAPQGAETREPLRICLITADPQREYKDLVASPAFPAELGKQISRVIGTEKLKAKFSSFEAKRKLLSEHDVFLADDRIITLLPTLLGKVFYKATSKPPVPISLEGKRKSIDAETGLKRVKLADGGKKVEKLPLQAKDMAAEVQRALQAALVHLAPSTTTAVKIGIATQTAEQLHANLTAVVDGLAGKYIPQGWKNIRAIHLKGPDTVALPIWMADQLWLDETQILSDERVAAIEGGKGKKRKRIAGEEADGIIEVPGPDGKMRRLEKPKGDAGEGTKSKRAKKGSVQGSVVGKEEVETEEVKAAEREEKRERKEALRAQKEALKSAAVSAPVEKIAEAPAAKVKVKKTRVKAADLM</sequence>
<keyword evidence="3" id="KW-1185">Reference proteome</keyword>
<dbReference type="InterPro" id="IPR028364">
    <property type="entry name" value="Ribosomal_uL1/biogenesis"/>
</dbReference>
<dbReference type="GO" id="GO:0003723">
    <property type="term" value="F:RNA binding"/>
    <property type="evidence" value="ECO:0007669"/>
    <property type="project" value="InterPro"/>
</dbReference>
<dbReference type="Pfam" id="PF00687">
    <property type="entry name" value="Ribosomal_L1"/>
    <property type="match status" value="1"/>
</dbReference>
<gene>
    <name evidence="2" type="ORF">B0A48_15911</name>
</gene>
<dbReference type="InParanoid" id="A0A1V8SG67"/>
<feature type="compositionally biased region" description="Basic and acidic residues" evidence="1">
    <location>
        <begin position="393"/>
        <end position="424"/>
    </location>
</feature>
<dbReference type="InterPro" id="IPR016095">
    <property type="entry name" value="Ribosomal_uL1_3-a/b-sand"/>
</dbReference>
<feature type="compositionally biased region" description="Basic and acidic residues" evidence="1">
    <location>
        <begin position="361"/>
        <end position="378"/>
    </location>
</feature>
<dbReference type="Gene3D" id="3.40.50.790">
    <property type="match status" value="1"/>
</dbReference>
<name>A0A1V8SG67_9PEZI</name>